<accession>A0A4D7DZG0</accession>
<evidence type="ECO:0000313" key="4">
    <source>
        <dbReference type="Proteomes" id="UP000298545"/>
    </source>
</evidence>
<reference evidence="3 5" key="2">
    <citation type="submission" date="2021-03" db="EMBL/GenBank/DDBJ databases">
        <title>Rapid diversification of plasmids in a genus of pathogenic and nitrogen fixing bacteria.</title>
        <authorList>
            <person name="Weisberg A.J."/>
            <person name="Miller M."/>
            <person name="Ream W."/>
            <person name="Grunwald N.J."/>
            <person name="Chang J.H."/>
        </authorList>
    </citation>
    <scope>NUCLEOTIDE SEQUENCE [LARGE SCALE GENOMIC DNA]</scope>
    <source>
        <strain evidence="3 5">AF3.44</strain>
    </source>
</reference>
<proteinExistence type="inferred from homology"/>
<dbReference type="InterPro" id="IPR036388">
    <property type="entry name" value="WH-like_DNA-bd_sf"/>
</dbReference>
<organism evidence="2 4">
    <name type="scientific">Agrobacterium larrymoorei</name>
    <dbReference type="NCBI Taxonomy" id="160699"/>
    <lineage>
        <taxon>Bacteria</taxon>
        <taxon>Pseudomonadati</taxon>
        <taxon>Pseudomonadota</taxon>
        <taxon>Alphaproteobacteria</taxon>
        <taxon>Hyphomicrobiales</taxon>
        <taxon>Rhizobiaceae</taxon>
        <taxon>Rhizobium/Agrobacterium group</taxon>
        <taxon>Agrobacterium</taxon>
    </lineage>
</organism>
<reference evidence="2 4" key="1">
    <citation type="submission" date="2019-04" db="EMBL/GenBank/DDBJ databases">
        <title>Complete genome sequence of Agrobacterium larrymoorei CFBP5473.</title>
        <authorList>
            <person name="Haryono M."/>
            <person name="Chou L."/>
            <person name="Lin Y.-C."/>
            <person name="Lai E.-M."/>
            <person name="Kuo C.-H."/>
        </authorList>
    </citation>
    <scope>NUCLEOTIDE SEQUENCE [LARGE SCALE GENOMIC DNA]</scope>
    <source>
        <strain evidence="2 4">CFBP5473</strain>
    </source>
</reference>
<dbReference type="Gene3D" id="1.10.10.10">
    <property type="entry name" value="Winged helix-like DNA-binding domain superfamily/Winged helix DNA-binding domain"/>
    <property type="match status" value="1"/>
</dbReference>
<name>A0A4D7DZG0_9HYPH</name>
<dbReference type="Pfam" id="PF00480">
    <property type="entry name" value="ROK"/>
    <property type="match status" value="1"/>
</dbReference>
<dbReference type="STRING" id="1367849.GCA_000518585_03002"/>
<dbReference type="Pfam" id="PF13412">
    <property type="entry name" value="HTH_24"/>
    <property type="match status" value="1"/>
</dbReference>
<dbReference type="KEGG" id="alf:CFBP5473_04490"/>
<dbReference type="SUPFAM" id="SSF46785">
    <property type="entry name" value="Winged helix' DNA-binding domain"/>
    <property type="match status" value="1"/>
</dbReference>
<dbReference type="Proteomes" id="UP000298545">
    <property type="component" value="Chromosome circular"/>
</dbReference>
<dbReference type="Proteomes" id="UP000826513">
    <property type="component" value="Chromosome 1"/>
</dbReference>
<evidence type="ECO:0000313" key="5">
    <source>
        <dbReference type="Proteomes" id="UP000826513"/>
    </source>
</evidence>
<dbReference type="PANTHER" id="PTHR18964:SF149">
    <property type="entry name" value="BIFUNCTIONAL UDP-N-ACETYLGLUCOSAMINE 2-EPIMERASE_N-ACETYLMANNOSAMINE KINASE"/>
    <property type="match status" value="1"/>
</dbReference>
<dbReference type="InterPro" id="IPR000600">
    <property type="entry name" value="ROK"/>
</dbReference>
<dbReference type="AlphaFoldDB" id="A0A4D7DZG0"/>
<dbReference type="OrthoDB" id="9810372at2"/>
<dbReference type="EMBL" id="CP039691">
    <property type="protein sequence ID" value="QCI97240.1"/>
    <property type="molecule type" value="Genomic_DNA"/>
</dbReference>
<dbReference type="EMBL" id="CP072167">
    <property type="protein sequence ID" value="QYA07328.1"/>
    <property type="molecule type" value="Genomic_DNA"/>
</dbReference>
<sequence>MSAIASTELVRQQNSLRVLNALRRHGNLSHTDMSSLTGLASATVSAITAELERAQIIERTEQQAASGRGRPRVLFQPNRSFGYIAVVVISSDAAQYSLVDFTGNLLDRFIETRTNDSLKDFGQTVSEGVLRLAARSKIANDAILHISISSKGLVDPQSATLLWSPVLGERQVRFGKVLAEQFHAPVALYNETLLVAEALWIRAAQTGGQGRALAALSLGHSIGLGIARQGSGGGVDVTAPNFGHMLHIPEGALCRCGARGCIEAYCGFYGLLRTAFEVPINTIPAKFVPVAEVEKIAASARSGNRMAAFAFRQAGLALGNGLSRLFSLHGNMPVFITGPGTRFYDLLKAGIHEGMAQTSAVRLGGLPEITIELDEPSLVFDGHMGLALSRLDEDIVTAGITATASSAIG</sequence>
<comment type="similarity">
    <text evidence="1">Belongs to the ROK (NagC/XylR) family.</text>
</comment>
<dbReference type="PANTHER" id="PTHR18964">
    <property type="entry name" value="ROK (REPRESSOR, ORF, KINASE) FAMILY"/>
    <property type="match status" value="1"/>
</dbReference>
<protein>
    <submittedName>
        <fullName evidence="2">ROK family transcriptional regulator</fullName>
    </submittedName>
</protein>
<dbReference type="Gene3D" id="3.30.420.40">
    <property type="match status" value="2"/>
</dbReference>
<evidence type="ECO:0000313" key="2">
    <source>
        <dbReference type="EMBL" id="QCI97240.1"/>
    </source>
</evidence>
<dbReference type="SUPFAM" id="SSF53067">
    <property type="entry name" value="Actin-like ATPase domain"/>
    <property type="match status" value="1"/>
</dbReference>
<gene>
    <name evidence="2" type="ORF">CFBP5473_04490</name>
    <name evidence="3" type="ORF">J5285_00910</name>
</gene>
<evidence type="ECO:0000313" key="3">
    <source>
        <dbReference type="EMBL" id="QYA07328.1"/>
    </source>
</evidence>
<dbReference type="InterPro" id="IPR043129">
    <property type="entry name" value="ATPase_NBD"/>
</dbReference>
<dbReference type="RefSeq" id="WP_027675724.1">
    <property type="nucleotide sequence ID" value="NZ_CP039691.1"/>
</dbReference>
<keyword evidence="5" id="KW-1185">Reference proteome</keyword>
<dbReference type="InterPro" id="IPR036390">
    <property type="entry name" value="WH_DNA-bd_sf"/>
</dbReference>
<evidence type="ECO:0000256" key="1">
    <source>
        <dbReference type="ARBA" id="ARBA00006479"/>
    </source>
</evidence>